<keyword evidence="1" id="KW-0732">Signal</keyword>
<evidence type="ECO:0000313" key="2">
    <source>
        <dbReference type="EMBL" id="KAL3384345.1"/>
    </source>
</evidence>
<gene>
    <name evidence="2" type="ORF">TKK_019940</name>
</gene>
<reference evidence="2 3" key="1">
    <citation type="journal article" date="2024" name="bioRxiv">
        <title>A reference genome for Trichogramma kaykai: A tiny desert-dwelling parasitoid wasp with competing sex-ratio distorters.</title>
        <authorList>
            <person name="Culotta J."/>
            <person name="Lindsey A.R."/>
        </authorList>
    </citation>
    <scope>NUCLEOTIDE SEQUENCE [LARGE SCALE GENOMIC DNA]</scope>
    <source>
        <strain evidence="2 3">KSX58</strain>
    </source>
</reference>
<protein>
    <submittedName>
        <fullName evidence="2">Uncharacterized protein</fullName>
    </submittedName>
</protein>
<name>A0ABD2VV06_9HYME</name>
<dbReference type="Proteomes" id="UP001627154">
    <property type="component" value="Unassembled WGS sequence"/>
</dbReference>
<sequence>MYTIFQLEIIAPVVPLLLLLLLSSSQLASGDQLLLPPPPNGVRPNNVLGSPEQHASFSFVRPGLTQTAYSFNGPSSHQSFSSSVGDPLLSHQVHPNIAGALAYRNPGLGKW</sequence>
<evidence type="ECO:0000313" key="3">
    <source>
        <dbReference type="Proteomes" id="UP001627154"/>
    </source>
</evidence>
<feature type="chain" id="PRO_5044761413" evidence="1">
    <location>
        <begin position="31"/>
        <end position="111"/>
    </location>
</feature>
<proteinExistence type="predicted"/>
<feature type="signal peptide" evidence="1">
    <location>
        <begin position="1"/>
        <end position="30"/>
    </location>
</feature>
<dbReference type="EMBL" id="JBJJXI010000175">
    <property type="protein sequence ID" value="KAL3384345.1"/>
    <property type="molecule type" value="Genomic_DNA"/>
</dbReference>
<keyword evidence="3" id="KW-1185">Reference proteome</keyword>
<dbReference type="AlphaFoldDB" id="A0ABD2VV06"/>
<accession>A0ABD2VV06</accession>
<organism evidence="2 3">
    <name type="scientific">Trichogramma kaykai</name>
    <dbReference type="NCBI Taxonomy" id="54128"/>
    <lineage>
        <taxon>Eukaryota</taxon>
        <taxon>Metazoa</taxon>
        <taxon>Ecdysozoa</taxon>
        <taxon>Arthropoda</taxon>
        <taxon>Hexapoda</taxon>
        <taxon>Insecta</taxon>
        <taxon>Pterygota</taxon>
        <taxon>Neoptera</taxon>
        <taxon>Endopterygota</taxon>
        <taxon>Hymenoptera</taxon>
        <taxon>Apocrita</taxon>
        <taxon>Proctotrupomorpha</taxon>
        <taxon>Chalcidoidea</taxon>
        <taxon>Trichogrammatidae</taxon>
        <taxon>Trichogramma</taxon>
    </lineage>
</organism>
<evidence type="ECO:0000256" key="1">
    <source>
        <dbReference type="SAM" id="SignalP"/>
    </source>
</evidence>
<comment type="caution">
    <text evidence="2">The sequence shown here is derived from an EMBL/GenBank/DDBJ whole genome shotgun (WGS) entry which is preliminary data.</text>
</comment>